<keyword evidence="1" id="KW-0175">Coiled coil</keyword>
<feature type="domain" description="FP protein C-terminal" evidence="2">
    <location>
        <begin position="279"/>
        <end position="331"/>
    </location>
</feature>
<sequence>MLRSPSKTTGSTPDLSKLTMTDIDPNITFRKRKHSEDHSEAINALFDKMTSMFGSLSADIRRDNSVIISTLDILKTDLAKLRENSQDLKEEIKCMRKEYSELKSFVQSLDSKHKELKNEIASIQKSTQFHSERQDDIIKKVESLSTEIQPMKNIREEVEDLKKQNHQLKAEINANDQRDRLLNLEIVGVTELKDENVLDLVIKVARKVGANILPSDIIQANRVSSRTKQQGRPRVIIAKMHSRLVKDNIISCSRKCRVTTKDLGLNGEPKPIYVNEHLTVFNKLLLKKCKEIARIKQYQFVWSKHGRIFLRKNDAAPLLQISSEEDMKKIV</sequence>
<dbReference type="Proteomes" id="UP001549920">
    <property type="component" value="Unassembled WGS sequence"/>
</dbReference>
<dbReference type="EMBL" id="JBEUOH010000006">
    <property type="protein sequence ID" value="KAL0893420.1"/>
    <property type="molecule type" value="Genomic_DNA"/>
</dbReference>
<reference evidence="3 4" key="1">
    <citation type="submission" date="2024-06" db="EMBL/GenBank/DDBJ databases">
        <title>A chromosome-level genome assembly of beet webworm, Loxostege sticticalis.</title>
        <authorList>
            <person name="Zhang Y."/>
        </authorList>
    </citation>
    <scope>NUCLEOTIDE SEQUENCE [LARGE SCALE GENOMIC DNA]</scope>
    <source>
        <strain evidence="3">AQ026</strain>
        <tissue evidence="3">Whole body</tissue>
    </source>
</reference>
<feature type="coiled-coil region" evidence="1">
    <location>
        <begin position="71"/>
        <end position="126"/>
    </location>
</feature>
<proteinExistence type="predicted"/>
<evidence type="ECO:0000313" key="3">
    <source>
        <dbReference type="EMBL" id="KAL0893420.1"/>
    </source>
</evidence>
<organism evidence="3 4">
    <name type="scientific">Loxostege sticticalis</name>
    <name type="common">Beet webworm moth</name>
    <dbReference type="NCBI Taxonomy" id="481309"/>
    <lineage>
        <taxon>Eukaryota</taxon>
        <taxon>Metazoa</taxon>
        <taxon>Ecdysozoa</taxon>
        <taxon>Arthropoda</taxon>
        <taxon>Hexapoda</taxon>
        <taxon>Insecta</taxon>
        <taxon>Pterygota</taxon>
        <taxon>Neoptera</taxon>
        <taxon>Endopterygota</taxon>
        <taxon>Lepidoptera</taxon>
        <taxon>Glossata</taxon>
        <taxon>Ditrysia</taxon>
        <taxon>Pyraloidea</taxon>
        <taxon>Crambidae</taxon>
        <taxon>Pyraustinae</taxon>
        <taxon>Loxostege</taxon>
    </lineage>
</organism>
<dbReference type="Gene3D" id="3.30.70.1820">
    <property type="entry name" value="L1 transposable element, RRM domain"/>
    <property type="match status" value="1"/>
</dbReference>
<keyword evidence="4" id="KW-1185">Reference proteome</keyword>
<protein>
    <recommendedName>
        <fullName evidence="2">FP protein C-terminal domain-containing protein</fullName>
    </recommendedName>
</protein>
<gene>
    <name evidence="3" type="ORF">ABMA27_015005</name>
</gene>
<evidence type="ECO:0000256" key="1">
    <source>
        <dbReference type="SAM" id="Coils"/>
    </source>
</evidence>
<evidence type="ECO:0000259" key="2">
    <source>
        <dbReference type="Pfam" id="PF25298"/>
    </source>
</evidence>
<accession>A0ABR3IAX7</accession>
<dbReference type="Pfam" id="PF25298">
    <property type="entry name" value="Baculo_FP_2nd"/>
    <property type="match status" value="1"/>
</dbReference>
<dbReference type="Gene3D" id="1.10.287.950">
    <property type="entry name" value="Methyl-accepting chemotaxis protein"/>
    <property type="match status" value="1"/>
</dbReference>
<name>A0ABR3IAX7_LOXSC</name>
<feature type="coiled-coil region" evidence="1">
    <location>
        <begin position="151"/>
        <end position="178"/>
    </location>
</feature>
<evidence type="ECO:0000313" key="4">
    <source>
        <dbReference type="Proteomes" id="UP001549920"/>
    </source>
</evidence>
<dbReference type="InterPro" id="IPR057251">
    <property type="entry name" value="FP_C"/>
</dbReference>
<comment type="caution">
    <text evidence="3">The sequence shown here is derived from an EMBL/GenBank/DDBJ whole genome shotgun (WGS) entry which is preliminary data.</text>
</comment>